<evidence type="ECO:0000313" key="4">
    <source>
        <dbReference type="Proteomes" id="UP001500621"/>
    </source>
</evidence>
<proteinExistence type="predicted"/>
<evidence type="ECO:0008006" key="5">
    <source>
        <dbReference type="Google" id="ProtNLM"/>
    </source>
</evidence>
<accession>A0ABP8VV69</accession>
<keyword evidence="4" id="KW-1185">Reference proteome</keyword>
<evidence type="ECO:0000313" key="3">
    <source>
        <dbReference type="EMBL" id="GAA4672533.1"/>
    </source>
</evidence>
<dbReference type="EMBL" id="BAABIM010000001">
    <property type="protein sequence ID" value="GAA4672533.1"/>
    <property type="molecule type" value="Genomic_DNA"/>
</dbReference>
<reference evidence="4" key="1">
    <citation type="journal article" date="2019" name="Int. J. Syst. Evol. Microbiol.">
        <title>The Global Catalogue of Microorganisms (GCM) 10K type strain sequencing project: providing services to taxonomists for standard genome sequencing and annotation.</title>
        <authorList>
            <consortium name="The Broad Institute Genomics Platform"/>
            <consortium name="The Broad Institute Genome Sequencing Center for Infectious Disease"/>
            <person name="Wu L."/>
            <person name="Ma J."/>
        </authorList>
    </citation>
    <scope>NUCLEOTIDE SEQUENCE [LARGE SCALE GENOMIC DNA]</scope>
    <source>
        <strain evidence="4">JCM 18127</strain>
    </source>
</reference>
<comment type="caution">
    <text evidence="3">The sequence shown here is derived from an EMBL/GenBank/DDBJ whole genome shotgun (WGS) entry which is preliminary data.</text>
</comment>
<organism evidence="3 4">
    <name type="scientific">Nocardioides nanhaiensis</name>
    <dbReference type="NCBI Taxonomy" id="1476871"/>
    <lineage>
        <taxon>Bacteria</taxon>
        <taxon>Bacillati</taxon>
        <taxon>Actinomycetota</taxon>
        <taxon>Actinomycetes</taxon>
        <taxon>Propionibacteriales</taxon>
        <taxon>Nocardioidaceae</taxon>
        <taxon>Nocardioides</taxon>
    </lineage>
</organism>
<dbReference type="InterPro" id="IPR024520">
    <property type="entry name" value="DUF3558"/>
</dbReference>
<name>A0ABP8VV69_9ACTN</name>
<dbReference type="Pfam" id="PF12079">
    <property type="entry name" value="DUF3558"/>
    <property type="match status" value="1"/>
</dbReference>
<feature type="compositionally biased region" description="Low complexity" evidence="1">
    <location>
        <begin position="34"/>
        <end position="65"/>
    </location>
</feature>
<sequence length="203" mass="20763">MGNPARMLPRTTALLAAAALTLSGCGTDADDGAATDPSPAPSSEAPTSEAPTSEAPTSSPAPAAGTCGGVGAPDLEQITGRSQELGRSEEDADGFTCRSTYDPTGLIVEWQRRPLIGSFQVEGENAQLNGLERERTELAGTPAWLLDGVVSGNRLASVVAVVGESTLVVETGDDGASDATVTDRELVQVARDLAVVLIEEEKA</sequence>
<feature type="region of interest" description="Disordered" evidence="1">
    <location>
        <begin position="24"/>
        <end position="75"/>
    </location>
</feature>
<feature type="signal peptide" evidence="2">
    <location>
        <begin position="1"/>
        <end position="29"/>
    </location>
</feature>
<gene>
    <name evidence="3" type="ORF">GCM10023226_06730</name>
</gene>
<keyword evidence="2" id="KW-0732">Signal</keyword>
<dbReference type="PROSITE" id="PS51257">
    <property type="entry name" value="PROKAR_LIPOPROTEIN"/>
    <property type="match status" value="1"/>
</dbReference>
<evidence type="ECO:0000256" key="1">
    <source>
        <dbReference type="SAM" id="MobiDB-lite"/>
    </source>
</evidence>
<dbReference type="Proteomes" id="UP001500621">
    <property type="component" value="Unassembled WGS sequence"/>
</dbReference>
<evidence type="ECO:0000256" key="2">
    <source>
        <dbReference type="SAM" id="SignalP"/>
    </source>
</evidence>
<feature type="chain" id="PRO_5045235637" description="DUF3558 domain-containing protein" evidence="2">
    <location>
        <begin position="30"/>
        <end position="203"/>
    </location>
</feature>
<protein>
    <recommendedName>
        <fullName evidence="5">DUF3558 domain-containing protein</fullName>
    </recommendedName>
</protein>